<gene>
    <name evidence="2" type="ORF">D1970_17250</name>
</gene>
<evidence type="ECO:0000313" key="2">
    <source>
        <dbReference type="EMBL" id="RID83258.1"/>
    </source>
</evidence>
<feature type="transmembrane region" description="Helical" evidence="1">
    <location>
        <begin position="46"/>
        <end position="63"/>
    </location>
</feature>
<keyword evidence="3" id="KW-1185">Reference proteome</keyword>
<evidence type="ECO:0000256" key="1">
    <source>
        <dbReference type="SAM" id="Phobius"/>
    </source>
</evidence>
<keyword evidence="1" id="KW-0472">Membrane</keyword>
<keyword evidence="1" id="KW-1133">Transmembrane helix</keyword>
<evidence type="ECO:0000313" key="3">
    <source>
        <dbReference type="Proteomes" id="UP000265816"/>
    </source>
</evidence>
<reference evidence="2 3" key="1">
    <citation type="submission" date="2018-08" db="EMBL/GenBank/DDBJ databases">
        <title>Bacillus jemisoniae sp. nov., Bacillus chryseoplanitiae sp. nov., Bacillus resnikiae sp. nov., and Bacillus frankliniae sp. nov., isolated from Viking spacecraft and associated surfaces.</title>
        <authorList>
            <person name="Seuylemezian A."/>
            <person name="Vaishampayan P."/>
        </authorList>
    </citation>
    <scope>NUCLEOTIDE SEQUENCE [LARGE SCALE GENOMIC DNA]</scope>
    <source>
        <strain evidence="2 3">JJ-247</strain>
    </source>
</reference>
<comment type="caution">
    <text evidence="2">The sequence shown here is derived from an EMBL/GenBank/DDBJ whole genome shotgun (WGS) entry which is preliminary data.</text>
</comment>
<proteinExistence type="predicted"/>
<dbReference type="AlphaFoldDB" id="A0A398B310"/>
<accession>A0A398B310</accession>
<name>A0A398B310_9BACI</name>
<dbReference type="RefSeq" id="WP_119114103.1">
    <property type="nucleotide sequence ID" value="NZ_CBCSEO010000003.1"/>
</dbReference>
<sequence>MKGKRYNPYSLPRWLRTCRSIAAQFAIPFCAFQGIRTIFFPTSFDVLLLSILILIALAIHFEFI</sequence>
<keyword evidence="1" id="KW-0812">Transmembrane</keyword>
<dbReference type="EMBL" id="QWVT01000029">
    <property type="protein sequence ID" value="RID83258.1"/>
    <property type="molecule type" value="Genomic_DNA"/>
</dbReference>
<protein>
    <submittedName>
        <fullName evidence="2">Uncharacterized protein</fullName>
    </submittedName>
</protein>
<organism evidence="2 3">
    <name type="scientific">Mesobacillus zeae</name>
    <dbReference type="NCBI Taxonomy" id="1917180"/>
    <lineage>
        <taxon>Bacteria</taxon>
        <taxon>Bacillati</taxon>
        <taxon>Bacillota</taxon>
        <taxon>Bacilli</taxon>
        <taxon>Bacillales</taxon>
        <taxon>Bacillaceae</taxon>
        <taxon>Mesobacillus</taxon>
    </lineage>
</organism>
<dbReference type="OrthoDB" id="2456214at2"/>
<dbReference type="Proteomes" id="UP000265816">
    <property type="component" value="Unassembled WGS sequence"/>
</dbReference>